<dbReference type="EMBL" id="CP092488">
    <property type="protein sequence ID" value="UMB71972.1"/>
    <property type="molecule type" value="Genomic_DNA"/>
</dbReference>
<dbReference type="Proteomes" id="UP001055336">
    <property type="component" value="Chromosome"/>
</dbReference>
<evidence type="ECO:0008006" key="3">
    <source>
        <dbReference type="Google" id="ProtNLM"/>
    </source>
</evidence>
<proteinExistence type="predicted"/>
<protein>
    <recommendedName>
        <fullName evidence="3">DUF4177 domain-containing protein</fullName>
    </recommendedName>
</protein>
<name>A0ABY3VR89_9MYCO</name>
<gene>
    <name evidence="1" type="ORF">MKK62_12535</name>
</gene>
<accession>A0ABY3VR89</accession>
<keyword evidence="2" id="KW-1185">Reference proteome</keyword>
<sequence length="76" mass="8915">MGETDELQWEYTWFLATGDDALNDMMRKANALGEQRWEMVNFAMDQAKPFTATCFFKRPRVLGDKPEAPEPPRRFL</sequence>
<dbReference type="RefSeq" id="WP_240263699.1">
    <property type="nucleotide sequence ID" value="NZ_CP092488.2"/>
</dbReference>
<evidence type="ECO:0000313" key="1">
    <source>
        <dbReference type="EMBL" id="UMB71972.1"/>
    </source>
</evidence>
<evidence type="ECO:0000313" key="2">
    <source>
        <dbReference type="Proteomes" id="UP001055336"/>
    </source>
</evidence>
<reference evidence="1" key="1">
    <citation type="submission" date="2022-08" db="EMBL/GenBank/DDBJ databases">
        <title>Whole genome sequencing of non-tuberculosis mycobacteria type-strains.</title>
        <authorList>
            <person name="Igarashi Y."/>
            <person name="Osugi A."/>
            <person name="Mitarai S."/>
        </authorList>
    </citation>
    <scope>NUCLEOTIDE SEQUENCE</scope>
    <source>
        <strain evidence="1">DSM 45127</strain>
    </source>
</reference>
<organism evidence="1 2">
    <name type="scientific">Mycobacterium paraterrae</name>
    <dbReference type="NCBI Taxonomy" id="577492"/>
    <lineage>
        <taxon>Bacteria</taxon>
        <taxon>Bacillati</taxon>
        <taxon>Actinomycetota</taxon>
        <taxon>Actinomycetes</taxon>
        <taxon>Mycobacteriales</taxon>
        <taxon>Mycobacteriaceae</taxon>
        <taxon>Mycobacterium</taxon>
    </lineage>
</organism>